<gene>
    <name evidence="1" type="ORF">ACI2JU_20090</name>
</gene>
<organism evidence="1 2">
    <name type="scientific">Pseudoalteromonas rhizosphaerae</name>
    <dbReference type="NCBI Taxonomy" id="2518973"/>
    <lineage>
        <taxon>Bacteria</taxon>
        <taxon>Pseudomonadati</taxon>
        <taxon>Pseudomonadota</taxon>
        <taxon>Gammaproteobacteria</taxon>
        <taxon>Alteromonadales</taxon>
        <taxon>Pseudoalteromonadaceae</taxon>
        <taxon>Pseudoalteromonas</taxon>
    </lineage>
</organism>
<dbReference type="RefSeq" id="WP_404676322.1">
    <property type="nucleotide sequence ID" value="NZ_JBJDOT010000037.1"/>
</dbReference>
<accession>A0ABW8L2R5</accession>
<keyword evidence="2" id="KW-1185">Reference proteome</keyword>
<name>A0ABW8L2R5_9GAMM</name>
<comment type="caution">
    <text evidence="1">The sequence shown here is derived from an EMBL/GenBank/DDBJ whole genome shotgun (WGS) entry which is preliminary data.</text>
</comment>
<protein>
    <submittedName>
        <fullName evidence="1">Uncharacterized protein</fullName>
    </submittedName>
</protein>
<evidence type="ECO:0000313" key="2">
    <source>
        <dbReference type="Proteomes" id="UP001620262"/>
    </source>
</evidence>
<sequence>MVKQLDEVTPQIDQGVRNAANEIGNRVNKALDEFEPPASTGVVGKPKKTVANELEPPKWNDLKEAQSKKLSNSTDKIYSSNLLNNRKIYKNDLDFTSEIAQMLIQVLKIKLKMIIALGITLRSNISMKNLKKSTGNLEQKILSR</sequence>
<dbReference type="Proteomes" id="UP001620262">
    <property type="component" value="Unassembled WGS sequence"/>
</dbReference>
<dbReference type="EMBL" id="JBJDOT010000037">
    <property type="protein sequence ID" value="MFK3866154.1"/>
    <property type="molecule type" value="Genomic_DNA"/>
</dbReference>
<reference evidence="1 2" key="1">
    <citation type="submission" date="2024-11" db="EMBL/GenBank/DDBJ databases">
        <title>The Natural Products Discovery Center: Release of the First 8490 Sequenced Strains for Exploring Actinobacteria Biosynthetic Diversity.</title>
        <authorList>
            <person name="Kalkreuter E."/>
            <person name="Kautsar S.A."/>
            <person name="Yang D."/>
            <person name="Bader C.D."/>
            <person name="Teijaro C.N."/>
            <person name="Fluegel L."/>
            <person name="Davis C.M."/>
            <person name="Simpson J.R."/>
            <person name="Lauterbach L."/>
            <person name="Steele A.D."/>
            <person name="Gui C."/>
            <person name="Meng S."/>
            <person name="Li G."/>
            <person name="Viehrig K."/>
            <person name="Ye F."/>
            <person name="Su P."/>
            <person name="Kiefer A.F."/>
            <person name="Nichols A."/>
            <person name="Cepeda A.J."/>
            <person name="Yan W."/>
            <person name="Fan B."/>
            <person name="Jiang Y."/>
            <person name="Adhikari A."/>
            <person name="Zheng C.-J."/>
            <person name="Schuster L."/>
            <person name="Cowan T.M."/>
            <person name="Smanski M.J."/>
            <person name="Chevrette M.G."/>
            <person name="De Carvalho L.P.S."/>
            <person name="Shen B."/>
        </authorList>
    </citation>
    <scope>NUCLEOTIDE SEQUENCE [LARGE SCALE GENOMIC DNA]</scope>
    <source>
        <strain evidence="1 2">NPDC078403</strain>
    </source>
</reference>
<evidence type="ECO:0000313" key="1">
    <source>
        <dbReference type="EMBL" id="MFK3866154.1"/>
    </source>
</evidence>
<proteinExistence type="predicted"/>